<dbReference type="Pfam" id="PF11927">
    <property type="entry name" value="HODM_asu-like"/>
    <property type="match status" value="1"/>
</dbReference>
<dbReference type="STRING" id="1114924.SAMN05216258_103417"/>
<dbReference type="RefSeq" id="WP_092859186.1">
    <property type="nucleotide sequence ID" value="NZ_FOQH01000003.1"/>
</dbReference>
<evidence type="ECO:0000313" key="2">
    <source>
        <dbReference type="Proteomes" id="UP000199377"/>
    </source>
</evidence>
<dbReference type="InterPro" id="IPR021848">
    <property type="entry name" value="HODM_asu-like"/>
</dbReference>
<keyword evidence="2" id="KW-1185">Reference proteome</keyword>
<dbReference type="AlphaFoldDB" id="A0A1I3EJG2"/>
<name>A0A1I3EJG2_9RHOB</name>
<evidence type="ECO:0000313" key="1">
    <source>
        <dbReference type="EMBL" id="SFH99114.1"/>
    </source>
</evidence>
<sequence>MTPAHAAPAPAGSLPPWALPYAPVAPFASPRLAVAPGIQPLDPAEWFLIAEDYAGQMAERDRLVADHPGWAFARTPQGEAAEAELLELMIPHLVARHGFREDGPRALVRPDGVRVGLDDLPPIATAGRLVQDDLLLMARPEGAEEHVLVSGILCFPAHWTLGEKIGRPLLRIHLPVPEYPGDLARRVQRFFDGVQPGRPLWRANWHFAGGPEIVTPMAEVEKTRMYRERLALTEEAWLRVERQTVARLPRTRAVLFGVRTIVTPADGLSAAQWRELDALIAALPAEQGARKLGPALRARAAREAARAD</sequence>
<reference evidence="1 2" key="1">
    <citation type="submission" date="2016-10" db="EMBL/GenBank/DDBJ databases">
        <authorList>
            <person name="de Groot N.N."/>
        </authorList>
    </citation>
    <scope>NUCLEOTIDE SEQUENCE [LARGE SCALE GENOMIC DNA]</scope>
    <source>
        <strain evidence="1 2">CGMCC 1.11030</strain>
    </source>
</reference>
<dbReference type="EMBL" id="FOQH01000003">
    <property type="protein sequence ID" value="SFH99114.1"/>
    <property type="molecule type" value="Genomic_DNA"/>
</dbReference>
<dbReference type="OrthoDB" id="5242510at2"/>
<gene>
    <name evidence="1" type="ORF">SAMN05216258_103417</name>
</gene>
<proteinExistence type="predicted"/>
<protein>
    <recommendedName>
        <fullName evidence="3">DUF3445 domain-containing protein</fullName>
    </recommendedName>
</protein>
<dbReference type="Proteomes" id="UP000199377">
    <property type="component" value="Unassembled WGS sequence"/>
</dbReference>
<accession>A0A1I3EJG2</accession>
<evidence type="ECO:0008006" key="3">
    <source>
        <dbReference type="Google" id="ProtNLM"/>
    </source>
</evidence>
<organism evidence="1 2">
    <name type="scientific">Albimonas pacifica</name>
    <dbReference type="NCBI Taxonomy" id="1114924"/>
    <lineage>
        <taxon>Bacteria</taxon>
        <taxon>Pseudomonadati</taxon>
        <taxon>Pseudomonadota</taxon>
        <taxon>Alphaproteobacteria</taxon>
        <taxon>Rhodobacterales</taxon>
        <taxon>Paracoccaceae</taxon>
        <taxon>Albimonas</taxon>
    </lineage>
</organism>